<evidence type="ECO:0000256" key="2">
    <source>
        <dbReference type="SAM" id="Phobius"/>
    </source>
</evidence>
<feature type="transmembrane region" description="Helical" evidence="2">
    <location>
        <begin position="30"/>
        <end position="52"/>
    </location>
</feature>
<name>A0A1E5P9K6_9ACTN</name>
<dbReference type="STRING" id="285458.BGM19_18035"/>
<organism evidence="3 4">
    <name type="scientific">Streptomyces agglomeratus</name>
    <dbReference type="NCBI Taxonomy" id="285458"/>
    <lineage>
        <taxon>Bacteria</taxon>
        <taxon>Bacillati</taxon>
        <taxon>Actinomycetota</taxon>
        <taxon>Actinomycetes</taxon>
        <taxon>Kitasatosporales</taxon>
        <taxon>Streptomycetaceae</taxon>
        <taxon>Streptomyces</taxon>
    </lineage>
</organism>
<protein>
    <submittedName>
        <fullName evidence="3">Uncharacterized protein</fullName>
    </submittedName>
</protein>
<dbReference type="EMBL" id="MEHJ01000001">
    <property type="protein sequence ID" value="OEJ26256.1"/>
    <property type="molecule type" value="Genomic_DNA"/>
</dbReference>
<proteinExistence type="predicted"/>
<evidence type="ECO:0000313" key="4">
    <source>
        <dbReference type="Proteomes" id="UP000095759"/>
    </source>
</evidence>
<sequence>MPYDVPLPPAGCAFDHTETRKAWQSARRRVAGGLVVCVLLTLTALAVTGLYAPQIRRAGAGVVPALFFGLLLPCALYSSIGSLRRLGRMRAVLRDNPWQSRAALRRQQGTRDPGGVPVQLMTREGGWSRALTARDPLRWYRWDPAMENGVWMAGSPASGAVVALPGGRGPMLTLERRRRDVVPPRRPQRRDLKSADAPPAG</sequence>
<feature type="region of interest" description="Disordered" evidence="1">
    <location>
        <begin position="173"/>
        <end position="201"/>
    </location>
</feature>
<keyword evidence="4" id="KW-1185">Reference proteome</keyword>
<evidence type="ECO:0000313" key="3">
    <source>
        <dbReference type="EMBL" id="OEJ26256.1"/>
    </source>
</evidence>
<evidence type="ECO:0000256" key="1">
    <source>
        <dbReference type="SAM" id="MobiDB-lite"/>
    </source>
</evidence>
<comment type="caution">
    <text evidence="3">The sequence shown here is derived from an EMBL/GenBank/DDBJ whole genome shotgun (WGS) entry which is preliminary data.</text>
</comment>
<dbReference type="Proteomes" id="UP000095759">
    <property type="component" value="Unassembled WGS sequence"/>
</dbReference>
<dbReference type="RefSeq" id="WP_069928161.1">
    <property type="nucleotide sequence ID" value="NZ_MEHI01000001.1"/>
</dbReference>
<gene>
    <name evidence="3" type="ORF">AS594_18920</name>
</gene>
<dbReference type="OrthoDB" id="4161336at2"/>
<reference evidence="3 4" key="1">
    <citation type="submission" date="2016-08" db="EMBL/GenBank/DDBJ databases">
        <title>Complete genome sequence of Streptomyces agglomeratus strain 6-3-2, a novel anti-MRSA actinomycete isolated from Wuli of Tebit, China.</title>
        <authorList>
            <person name="Chen X."/>
        </authorList>
    </citation>
    <scope>NUCLEOTIDE SEQUENCE [LARGE SCALE GENOMIC DNA]</scope>
    <source>
        <strain evidence="3 4">6-3-2</strain>
    </source>
</reference>
<accession>A0A1E5P9K6</accession>
<feature type="transmembrane region" description="Helical" evidence="2">
    <location>
        <begin position="58"/>
        <end position="80"/>
    </location>
</feature>
<keyword evidence="2" id="KW-1133">Transmembrane helix</keyword>
<dbReference type="AlphaFoldDB" id="A0A1E5P9K6"/>
<feature type="compositionally biased region" description="Basic and acidic residues" evidence="1">
    <location>
        <begin position="174"/>
        <end position="194"/>
    </location>
</feature>
<keyword evidence="2" id="KW-0812">Transmembrane</keyword>
<keyword evidence="2" id="KW-0472">Membrane</keyword>